<gene>
    <name evidence="3" type="ORF">PHAECO_LOCUS9228</name>
</gene>
<dbReference type="Proteomes" id="UP001153737">
    <property type="component" value="Chromosome 5"/>
</dbReference>
<protein>
    <recommendedName>
        <fullName evidence="2">MADF domain-containing protein</fullName>
    </recommendedName>
</protein>
<reference evidence="3" key="1">
    <citation type="submission" date="2022-01" db="EMBL/GenBank/DDBJ databases">
        <authorList>
            <person name="King R."/>
        </authorList>
    </citation>
    <scope>NUCLEOTIDE SEQUENCE</scope>
</reference>
<reference evidence="3" key="2">
    <citation type="submission" date="2022-10" db="EMBL/GenBank/DDBJ databases">
        <authorList>
            <consortium name="ENA_rothamsted_submissions"/>
            <consortium name="culmorum"/>
            <person name="King R."/>
        </authorList>
    </citation>
    <scope>NUCLEOTIDE SEQUENCE</scope>
</reference>
<accession>A0A9N9SJP3</accession>
<evidence type="ECO:0000259" key="2">
    <source>
        <dbReference type="PROSITE" id="PS51029"/>
    </source>
</evidence>
<dbReference type="EMBL" id="OU896711">
    <property type="protein sequence ID" value="CAG9822211.1"/>
    <property type="molecule type" value="Genomic_DNA"/>
</dbReference>
<name>A0A9N9SJP3_PHACE</name>
<feature type="domain" description="MADF" evidence="2">
    <location>
        <begin position="10"/>
        <end position="96"/>
    </location>
</feature>
<organism evidence="3 4">
    <name type="scientific">Phaedon cochleariae</name>
    <name type="common">Mustard beetle</name>
    <dbReference type="NCBI Taxonomy" id="80249"/>
    <lineage>
        <taxon>Eukaryota</taxon>
        <taxon>Metazoa</taxon>
        <taxon>Ecdysozoa</taxon>
        <taxon>Arthropoda</taxon>
        <taxon>Hexapoda</taxon>
        <taxon>Insecta</taxon>
        <taxon>Pterygota</taxon>
        <taxon>Neoptera</taxon>
        <taxon>Endopterygota</taxon>
        <taxon>Coleoptera</taxon>
        <taxon>Polyphaga</taxon>
        <taxon>Cucujiformia</taxon>
        <taxon>Chrysomeloidea</taxon>
        <taxon>Chrysomelidae</taxon>
        <taxon>Chrysomelinae</taxon>
        <taxon>Chrysomelini</taxon>
        <taxon>Phaedon</taxon>
    </lineage>
</organism>
<evidence type="ECO:0000256" key="1">
    <source>
        <dbReference type="SAM" id="MobiDB-lite"/>
    </source>
</evidence>
<evidence type="ECO:0000313" key="3">
    <source>
        <dbReference type="EMBL" id="CAG9822211.1"/>
    </source>
</evidence>
<feature type="region of interest" description="Disordered" evidence="1">
    <location>
        <begin position="110"/>
        <end position="143"/>
    </location>
</feature>
<proteinExistence type="predicted"/>
<sequence>MSWDNEKTLSFIKEYERRPILWRKNDKLYYNIVKKEDAWREIASIFEEDIAVLKKKIESLRGSRRREKTRMLTSMRTGTGRKDVYVSKWFAWDSFKVSGGSRGASEYNIKHSDHSQVLENEHTAESTEDDVQRNSDNSTKDDQVERNIALSKKIINPKEKSLYLPSVL</sequence>
<keyword evidence="4" id="KW-1185">Reference proteome</keyword>
<dbReference type="OrthoDB" id="10051975at2759"/>
<evidence type="ECO:0000313" key="4">
    <source>
        <dbReference type="Proteomes" id="UP001153737"/>
    </source>
</evidence>
<dbReference type="Pfam" id="PF10545">
    <property type="entry name" value="MADF_DNA_bdg"/>
    <property type="match status" value="1"/>
</dbReference>
<dbReference type="SMART" id="SM00595">
    <property type="entry name" value="MADF"/>
    <property type="match status" value="1"/>
</dbReference>
<dbReference type="PANTHER" id="PTHR21505">
    <property type="entry name" value="MADF DOMAIN-CONTAINING PROTEIN-RELATED"/>
    <property type="match status" value="1"/>
</dbReference>
<dbReference type="AlphaFoldDB" id="A0A9N9SJP3"/>
<dbReference type="PANTHER" id="PTHR21505:SF12">
    <property type="entry name" value="MADF DOMAIN-CONTAINING PROTEIN-RELATED"/>
    <property type="match status" value="1"/>
</dbReference>
<dbReference type="PROSITE" id="PS51029">
    <property type="entry name" value="MADF"/>
    <property type="match status" value="1"/>
</dbReference>
<dbReference type="InterPro" id="IPR006578">
    <property type="entry name" value="MADF-dom"/>
</dbReference>